<evidence type="ECO:0000313" key="3">
    <source>
        <dbReference type="EMBL" id="URW76159.1"/>
    </source>
</evidence>
<dbReference type="CDD" id="cd03035">
    <property type="entry name" value="ArsC_Yffb"/>
    <property type="match status" value="1"/>
</dbReference>
<dbReference type="PANTHER" id="PTHR30041:SF8">
    <property type="entry name" value="PROTEIN YFFB"/>
    <property type="match status" value="1"/>
</dbReference>
<evidence type="ECO:0000256" key="1">
    <source>
        <dbReference type="ARBA" id="ARBA00007198"/>
    </source>
</evidence>
<evidence type="ECO:0000256" key="2">
    <source>
        <dbReference type="PROSITE-ProRule" id="PRU01282"/>
    </source>
</evidence>
<dbReference type="NCBIfam" id="NF008107">
    <property type="entry name" value="PRK10853.1"/>
    <property type="match status" value="1"/>
</dbReference>
<reference evidence="3" key="1">
    <citation type="submission" date="2022-05" db="EMBL/GenBank/DDBJ databases">
        <title>Sphingomonas sp. strain RMG20 Genome sequencing and assembly.</title>
        <authorList>
            <person name="Kim I."/>
        </authorList>
    </citation>
    <scope>NUCLEOTIDE SEQUENCE</scope>
    <source>
        <strain evidence="3">RMG20</strain>
    </source>
</reference>
<dbReference type="SUPFAM" id="SSF52833">
    <property type="entry name" value="Thioredoxin-like"/>
    <property type="match status" value="1"/>
</dbReference>
<evidence type="ECO:0000313" key="4">
    <source>
        <dbReference type="Proteomes" id="UP001055580"/>
    </source>
</evidence>
<dbReference type="InterPro" id="IPR006660">
    <property type="entry name" value="Arsenate_reductase-like"/>
</dbReference>
<proteinExistence type="inferred from homology"/>
<sequence length="114" mass="12363">MTILYGIRNCDTVKKARAWLDAHGIAHTFHDYKTAGVDPDRLAGWADAVGWEALLNRAGTTFRKLAEADRADIDRAKALALMAASPSLIKRPVVEHGGAVLVGFKPDRYAAAFS</sequence>
<accession>A0ABY4TYE9</accession>
<dbReference type="Gene3D" id="3.40.30.10">
    <property type="entry name" value="Glutaredoxin"/>
    <property type="match status" value="1"/>
</dbReference>
<protein>
    <submittedName>
        <fullName evidence="3">ArsC family reductase</fullName>
    </submittedName>
</protein>
<dbReference type="InterPro" id="IPR006504">
    <property type="entry name" value="Tscrpt_reg_Spx/MgsR"/>
</dbReference>
<dbReference type="NCBIfam" id="TIGR01617">
    <property type="entry name" value="arsC_related"/>
    <property type="match status" value="1"/>
</dbReference>
<dbReference type="Pfam" id="PF03960">
    <property type="entry name" value="ArsC"/>
    <property type="match status" value="1"/>
</dbReference>
<keyword evidence="4" id="KW-1185">Reference proteome</keyword>
<dbReference type="PROSITE" id="PS51353">
    <property type="entry name" value="ARSC"/>
    <property type="match status" value="1"/>
</dbReference>
<dbReference type="RefSeq" id="WP_250753072.1">
    <property type="nucleotide sequence ID" value="NZ_CP098401.1"/>
</dbReference>
<dbReference type="Proteomes" id="UP001055580">
    <property type="component" value="Chromosome"/>
</dbReference>
<name>A0ABY4TYE9_9SPHN</name>
<dbReference type="EMBL" id="CP098401">
    <property type="protein sequence ID" value="URW76159.1"/>
    <property type="molecule type" value="Genomic_DNA"/>
</dbReference>
<gene>
    <name evidence="3" type="ORF">M9980_02705</name>
</gene>
<dbReference type="InterPro" id="IPR036249">
    <property type="entry name" value="Thioredoxin-like_sf"/>
</dbReference>
<organism evidence="3 4">
    <name type="scientific">Sphingomonas donggukensis</name>
    <dbReference type="NCBI Taxonomy" id="2949093"/>
    <lineage>
        <taxon>Bacteria</taxon>
        <taxon>Pseudomonadati</taxon>
        <taxon>Pseudomonadota</taxon>
        <taxon>Alphaproteobacteria</taxon>
        <taxon>Sphingomonadales</taxon>
        <taxon>Sphingomonadaceae</taxon>
        <taxon>Sphingomonas</taxon>
    </lineage>
</organism>
<dbReference type="PANTHER" id="PTHR30041">
    <property type="entry name" value="ARSENATE REDUCTASE"/>
    <property type="match status" value="1"/>
</dbReference>
<comment type="similarity">
    <text evidence="1 2">Belongs to the ArsC family.</text>
</comment>